<evidence type="ECO:0000256" key="7">
    <source>
        <dbReference type="ARBA" id="ARBA00023157"/>
    </source>
</evidence>
<sequence>MEAALGLGRMKVFLCLLFAPFTALSDLSIVGPPSLTVQTGEDVWLTCLIRVDDHSLDVSQLIVHWSKNGFDKAIFNGTPRYGPPGIKLSIEGFPKGNASLFLPSVRITDQGLYVCDIQYAKSKAQHYINLKIQAASESRLREERDEVEERHKPGEKRENMEEQTRPGEKENMEEQPRSRKERENTVKQPGSRKENETVEEQHKPSEEETVEELPNLGEEKGKVEEQEQHQKERESWDRVKWYLQVGMVLGILLIGLLVAVVIAFVFEG</sequence>
<evidence type="ECO:0000256" key="11">
    <source>
        <dbReference type="SAM" id="MobiDB-lite"/>
    </source>
</evidence>
<dbReference type="Proteomes" id="UP000515159">
    <property type="component" value="Chromosome 5"/>
</dbReference>
<evidence type="ECO:0000313" key="16">
    <source>
        <dbReference type="RefSeq" id="XP_033802081.1"/>
    </source>
</evidence>
<keyword evidence="2" id="KW-1003">Cell membrane</keyword>
<dbReference type="GO" id="GO:0031295">
    <property type="term" value="P:T cell costimulation"/>
    <property type="evidence" value="ECO:0007669"/>
    <property type="project" value="TreeGrafter"/>
</dbReference>
<dbReference type="GO" id="GO:0042102">
    <property type="term" value="P:positive regulation of T cell proliferation"/>
    <property type="evidence" value="ECO:0007669"/>
    <property type="project" value="TreeGrafter"/>
</dbReference>
<dbReference type="GO" id="GO:0042130">
    <property type="term" value="P:negative regulation of T cell proliferation"/>
    <property type="evidence" value="ECO:0007669"/>
    <property type="project" value="TreeGrafter"/>
</dbReference>
<feature type="region of interest" description="Disordered" evidence="11">
    <location>
        <begin position="138"/>
        <end position="231"/>
    </location>
</feature>
<dbReference type="GO" id="GO:0006955">
    <property type="term" value="P:immune response"/>
    <property type="evidence" value="ECO:0007669"/>
    <property type="project" value="TreeGrafter"/>
</dbReference>
<accession>A0A6P8RHW4</accession>
<dbReference type="GO" id="GO:0007166">
    <property type="term" value="P:cell surface receptor signaling pathway"/>
    <property type="evidence" value="ECO:0007669"/>
    <property type="project" value="TreeGrafter"/>
</dbReference>
<dbReference type="GeneID" id="117361188"/>
<dbReference type="RefSeq" id="XP_033802081.1">
    <property type="nucleotide sequence ID" value="XM_033946190.1"/>
</dbReference>
<dbReference type="InterPro" id="IPR013106">
    <property type="entry name" value="Ig_V-set"/>
</dbReference>
<dbReference type="InterPro" id="IPR051713">
    <property type="entry name" value="T-cell_Activation_Regulation"/>
</dbReference>
<reference evidence="16" key="1">
    <citation type="submission" date="2025-08" db="UniProtKB">
        <authorList>
            <consortium name="RefSeq"/>
        </authorList>
    </citation>
    <scope>IDENTIFICATION</scope>
</reference>
<name>A0A6P8RHW4_GEOSA</name>
<dbReference type="InterPro" id="IPR013783">
    <property type="entry name" value="Ig-like_fold"/>
</dbReference>
<protein>
    <submittedName>
        <fullName evidence="16">Uncharacterized protein LOC117361188</fullName>
    </submittedName>
</protein>
<dbReference type="OrthoDB" id="10043043at2759"/>
<evidence type="ECO:0000256" key="12">
    <source>
        <dbReference type="SAM" id="Phobius"/>
    </source>
</evidence>
<evidence type="ECO:0000256" key="4">
    <source>
        <dbReference type="ARBA" id="ARBA00022729"/>
    </source>
</evidence>
<keyword evidence="15" id="KW-1185">Reference proteome</keyword>
<keyword evidence="7" id="KW-1015">Disulfide bond</keyword>
<feature type="signal peptide" evidence="13">
    <location>
        <begin position="1"/>
        <end position="25"/>
    </location>
</feature>
<evidence type="ECO:0000256" key="1">
    <source>
        <dbReference type="ARBA" id="ARBA00004251"/>
    </source>
</evidence>
<evidence type="ECO:0000256" key="6">
    <source>
        <dbReference type="ARBA" id="ARBA00023136"/>
    </source>
</evidence>
<comment type="subcellular location">
    <subcellularLocation>
        <location evidence="1">Cell membrane</location>
        <topology evidence="1">Single-pass type I membrane protein</topology>
    </subcellularLocation>
</comment>
<evidence type="ECO:0000313" key="15">
    <source>
        <dbReference type="Proteomes" id="UP000515159"/>
    </source>
</evidence>
<keyword evidence="3 12" id="KW-0812">Transmembrane</keyword>
<feature type="compositionally biased region" description="Basic and acidic residues" evidence="11">
    <location>
        <begin position="217"/>
        <end position="231"/>
    </location>
</feature>
<dbReference type="PANTHER" id="PTHR25466">
    <property type="entry name" value="T-LYMPHOCYTE ACTIVATION ANTIGEN"/>
    <property type="match status" value="1"/>
</dbReference>
<dbReference type="PROSITE" id="PS50835">
    <property type="entry name" value="IG_LIKE"/>
    <property type="match status" value="1"/>
</dbReference>
<dbReference type="SMART" id="SM00409">
    <property type="entry name" value="IG"/>
    <property type="match status" value="1"/>
</dbReference>
<evidence type="ECO:0000256" key="2">
    <source>
        <dbReference type="ARBA" id="ARBA00022475"/>
    </source>
</evidence>
<dbReference type="KEGG" id="gsh:117361188"/>
<dbReference type="GO" id="GO:0009897">
    <property type="term" value="C:external side of plasma membrane"/>
    <property type="evidence" value="ECO:0007669"/>
    <property type="project" value="TreeGrafter"/>
</dbReference>
<dbReference type="Pfam" id="PF07686">
    <property type="entry name" value="V-set"/>
    <property type="match status" value="1"/>
</dbReference>
<keyword evidence="5 12" id="KW-1133">Transmembrane helix</keyword>
<dbReference type="GO" id="GO:0071222">
    <property type="term" value="P:cellular response to lipopolysaccharide"/>
    <property type="evidence" value="ECO:0007669"/>
    <property type="project" value="TreeGrafter"/>
</dbReference>
<feature type="transmembrane region" description="Helical" evidence="12">
    <location>
        <begin position="241"/>
        <end position="266"/>
    </location>
</feature>
<evidence type="ECO:0000256" key="10">
    <source>
        <dbReference type="ARBA" id="ARBA00023319"/>
    </source>
</evidence>
<dbReference type="AlphaFoldDB" id="A0A6P8RHW4"/>
<dbReference type="InterPro" id="IPR007110">
    <property type="entry name" value="Ig-like_dom"/>
</dbReference>
<keyword evidence="4 13" id="KW-0732">Signal</keyword>
<evidence type="ECO:0000256" key="13">
    <source>
        <dbReference type="SAM" id="SignalP"/>
    </source>
</evidence>
<dbReference type="InterPro" id="IPR003599">
    <property type="entry name" value="Ig_sub"/>
</dbReference>
<feature type="compositionally biased region" description="Basic and acidic residues" evidence="11">
    <location>
        <begin position="138"/>
        <end position="206"/>
    </location>
</feature>
<evidence type="ECO:0000256" key="3">
    <source>
        <dbReference type="ARBA" id="ARBA00022692"/>
    </source>
</evidence>
<keyword evidence="8" id="KW-0675">Receptor</keyword>
<feature type="chain" id="PRO_5027954508" evidence="13">
    <location>
        <begin position="26"/>
        <end position="268"/>
    </location>
</feature>
<evidence type="ECO:0000256" key="5">
    <source>
        <dbReference type="ARBA" id="ARBA00022989"/>
    </source>
</evidence>
<organism evidence="15 16">
    <name type="scientific">Geotrypetes seraphini</name>
    <name type="common">Gaboon caecilian</name>
    <name type="synonym">Caecilia seraphini</name>
    <dbReference type="NCBI Taxonomy" id="260995"/>
    <lineage>
        <taxon>Eukaryota</taxon>
        <taxon>Metazoa</taxon>
        <taxon>Chordata</taxon>
        <taxon>Craniata</taxon>
        <taxon>Vertebrata</taxon>
        <taxon>Euteleostomi</taxon>
        <taxon>Amphibia</taxon>
        <taxon>Gymnophiona</taxon>
        <taxon>Geotrypetes</taxon>
    </lineage>
</organism>
<feature type="domain" description="Ig-like" evidence="14">
    <location>
        <begin position="20"/>
        <end position="131"/>
    </location>
</feature>
<proteinExistence type="predicted"/>
<keyword evidence="9" id="KW-0325">Glycoprotein</keyword>
<evidence type="ECO:0000256" key="8">
    <source>
        <dbReference type="ARBA" id="ARBA00023170"/>
    </source>
</evidence>
<keyword evidence="10" id="KW-0393">Immunoglobulin domain</keyword>
<evidence type="ECO:0000256" key="9">
    <source>
        <dbReference type="ARBA" id="ARBA00023180"/>
    </source>
</evidence>
<dbReference type="InParanoid" id="A0A6P8RHW4"/>
<dbReference type="PANTHER" id="PTHR25466:SF14">
    <property type="entry name" value="BUTYROPHILIN SUBFAMILY 2 MEMBER A2-LIKE-RELATED"/>
    <property type="match status" value="1"/>
</dbReference>
<keyword evidence="6 12" id="KW-0472">Membrane</keyword>
<dbReference type="Gene3D" id="2.60.40.10">
    <property type="entry name" value="Immunoglobulins"/>
    <property type="match status" value="1"/>
</dbReference>
<dbReference type="SUPFAM" id="SSF48726">
    <property type="entry name" value="Immunoglobulin"/>
    <property type="match status" value="1"/>
</dbReference>
<gene>
    <name evidence="16" type="primary">LOC117361188</name>
</gene>
<dbReference type="InterPro" id="IPR036179">
    <property type="entry name" value="Ig-like_dom_sf"/>
</dbReference>
<evidence type="ECO:0000259" key="14">
    <source>
        <dbReference type="PROSITE" id="PS50835"/>
    </source>
</evidence>